<gene>
    <name evidence="2" type="ORF">C1SCF055_LOCUS23478</name>
</gene>
<evidence type="ECO:0000313" key="3">
    <source>
        <dbReference type="EMBL" id="CAL1150432.1"/>
    </source>
</evidence>
<reference evidence="2" key="1">
    <citation type="submission" date="2022-10" db="EMBL/GenBank/DDBJ databases">
        <authorList>
            <person name="Chen Y."/>
            <person name="Dougan E. K."/>
            <person name="Chan C."/>
            <person name="Rhodes N."/>
            <person name="Thang M."/>
        </authorList>
    </citation>
    <scope>NUCLEOTIDE SEQUENCE</scope>
</reference>
<feature type="compositionally biased region" description="Polar residues" evidence="1">
    <location>
        <begin position="344"/>
        <end position="356"/>
    </location>
</feature>
<feature type="compositionally biased region" description="Basic and acidic residues" evidence="1">
    <location>
        <begin position="225"/>
        <end position="234"/>
    </location>
</feature>
<evidence type="ECO:0000313" key="2">
    <source>
        <dbReference type="EMBL" id="CAI3997057.1"/>
    </source>
</evidence>
<feature type="region of interest" description="Disordered" evidence="1">
    <location>
        <begin position="321"/>
        <end position="402"/>
    </location>
</feature>
<name>A0A9P1G4I9_9DINO</name>
<reference evidence="3" key="2">
    <citation type="submission" date="2024-04" db="EMBL/GenBank/DDBJ databases">
        <authorList>
            <person name="Chen Y."/>
            <person name="Shah S."/>
            <person name="Dougan E. K."/>
            <person name="Thang M."/>
            <person name="Chan C."/>
        </authorList>
    </citation>
    <scope>NUCLEOTIDE SEQUENCE [LARGE SCALE GENOMIC DNA]</scope>
</reference>
<protein>
    <submittedName>
        <fullName evidence="2">Uncharacterized protein</fullName>
    </submittedName>
</protein>
<feature type="region of interest" description="Disordered" evidence="1">
    <location>
        <begin position="47"/>
        <end position="85"/>
    </location>
</feature>
<comment type="caution">
    <text evidence="2">The sequence shown here is derived from an EMBL/GenBank/DDBJ whole genome shotgun (WGS) entry which is preliminary data.</text>
</comment>
<feature type="compositionally biased region" description="Acidic residues" evidence="1">
    <location>
        <begin position="176"/>
        <end position="190"/>
    </location>
</feature>
<keyword evidence="4" id="KW-1185">Reference proteome</keyword>
<evidence type="ECO:0000313" key="4">
    <source>
        <dbReference type="Proteomes" id="UP001152797"/>
    </source>
</evidence>
<organism evidence="2">
    <name type="scientific">Cladocopium goreaui</name>
    <dbReference type="NCBI Taxonomy" id="2562237"/>
    <lineage>
        <taxon>Eukaryota</taxon>
        <taxon>Sar</taxon>
        <taxon>Alveolata</taxon>
        <taxon>Dinophyceae</taxon>
        <taxon>Suessiales</taxon>
        <taxon>Symbiodiniaceae</taxon>
        <taxon>Cladocopium</taxon>
    </lineage>
</organism>
<evidence type="ECO:0000256" key="1">
    <source>
        <dbReference type="SAM" id="MobiDB-lite"/>
    </source>
</evidence>
<accession>A0A9P1G4I9</accession>
<feature type="compositionally biased region" description="Polar residues" evidence="1">
    <location>
        <begin position="207"/>
        <end position="224"/>
    </location>
</feature>
<feature type="region of interest" description="Disordered" evidence="1">
    <location>
        <begin position="98"/>
        <end position="255"/>
    </location>
</feature>
<dbReference type="Proteomes" id="UP001152797">
    <property type="component" value="Unassembled WGS sequence"/>
</dbReference>
<sequence>MASPLCNLPFPISELTWEKFDLVKKHLKVSKAECLTIMCHVLGPPPGPLTDAAAEKKPKKPRATKSAAESEPVDKKDLPEDDYDGMRCVDVTPAYLKAQNAAKTKPRAAKSKASPKSPTPKSKGKKAQPSSSAKSKSKKVKNTEKLKEPSNSSKGPGKKKNKEKKEKKDTVPMEAIPEDLEVELEDEPEDVGSPAADGVVTRKRKPSVTSTLEAVNFDGSTLKTPSRDAKHTKLEPPAPTVVSPPAATESQESVGSCGTLQRAIDFVTAQGPAKTAKNLDKDFDSLSTATTIQLGQSQPGDLQGQLAAALAYIKKLEDTQDVADTVPEPTLPDTIPGDLDSVPQDAQGQPEDQQVSPAGDDGGAKAAPMSDQHPGGDGNVAKAPAEPDKQSLPPNDPAVDGEALDDHELQSLASTMSLGPPWETEFYQYKREGDQWVKSVKEKHASLAIARGWKLGPIPATEDPVVRCEAPVPALSIPMTPPPGALPAAATLPAATTVATPAADEVAAPAATPVASAPTTVAVPAATEVALPAVTAAKHATAEVAIPAATPTSVDMPAATEMALPAEITVAMPAAAEVAIPAATPALPATTVAMPAAAEVAIPAATPALPATTVAMPATAEVAIPAATPALPATTVAMPATAEVAIPAATTLAEAAPVAMPAASALPAATVAVPAAAADVGTLRIDWTTHKKEGMRLKRLMEESAHGAEQFPHMHKLWQSGREGQKQLLRDWVLKNGDAGSIEAQIVLQRSKSSNLGTQRELLTVKQMREDKKWPDKKIRAILSRGEYIEDEDCPDAEELRRYWCNTSTTLNENEEVRQQTTMTIQSAASADAVDSLMTGPGATGRRSHLSGDSMEQIMQSLQQAANPGQTLAPKAKAKNKAKAKPKAAAGAVAEVTAKTIDERKAEMSLALSIWILNCSSLKKEVNAITNLSLELPQSNGLRKTLGEYKTRFEDAIDELKGITTDANLADLKDELDNEVKSMRLVKVLTKSQHPGDRNVCQVESVPDQSEQRVHAAALRHQFGLDCQLEYRAIPVCTGHTDEGAPIIELVEWPFVMPYTLVRAMLKNGFLKLLVQLDKLEAYWTNMLKEYPGHPADHRATLHFFVMNFKGDWKYLKQLFNLERHPSTEKVCWKCEATKGSADLDACYTNLRDDASWRASMWQNLPWSQTPEFANCRGFHVYMLAADILHLFHLGTGRDLVGSSLKVLVKMRYFEGSSIEISLGRATASLKRFAKNRGYSLTLRKLTKQNLTWASDSYPEVKCKGFDTFILLAWLVEEVATQMMLDEMCTSLWSANKWLQMLSHSDMFLADGQQRQKVVVGSLFLCSYLRLAQRAVENHQRLWRVRPKIHGFTHLIEEDRPGRQNPHFASTWMDEDWVKRVMKVKKRTHRRTAPTTTLQRWLLALGTKLQDALATMR</sequence>
<feature type="compositionally biased region" description="Low complexity" evidence="1">
    <location>
        <begin position="111"/>
        <end position="134"/>
    </location>
</feature>
<dbReference type="EMBL" id="CAMXCT030002283">
    <property type="protein sequence ID" value="CAL4784369.1"/>
    <property type="molecule type" value="Genomic_DNA"/>
</dbReference>
<dbReference type="EMBL" id="CAMXCT010002283">
    <property type="protein sequence ID" value="CAI3997057.1"/>
    <property type="molecule type" value="Genomic_DNA"/>
</dbReference>
<proteinExistence type="predicted"/>
<dbReference type="EMBL" id="CAMXCT020002283">
    <property type="protein sequence ID" value="CAL1150432.1"/>
    <property type="molecule type" value="Genomic_DNA"/>
</dbReference>